<dbReference type="NCBIfam" id="TIGR00453">
    <property type="entry name" value="ispD"/>
    <property type="match status" value="1"/>
</dbReference>
<evidence type="ECO:0000256" key="4">
    <source>
        <dbReference type="HAMAP-Rule" id="MF_00108"/>
    </source>
</evidence>
<dbReference type="InterPro" id="IPR050088">
    <property type="entry name" value="IspD/TarI_cytidylyltransf_bact"/>
</dbReference>
<keyword evidence="1 4" id="KW-0808">Transferase</keyword>
<keyword evidence="2 4" id="KW-0548">Nucleotidyltransferase</keyword>
<feature type="site" description="Positions MEP for the nucleophilic attack" evidence="4">
    <location>
        <position position="213"/>
    </location>
</feature>
<evidence type="ECO:0000313" key="5">
    <source>
        <dbReference type="EMBL" id="SDM40317.1"/>
    </source>
</evidence>
<reference evidence="5 6" key="1">
    <citation type="submission" date="2016-10" db="EMBL/GenBank/DDBJ databases">
        <authorList>
            <person name="de Groot N.N."/>
        </authorList>
    </citation>
    <scope>NUCLEOTIDE SEQUENCE [LARGE SCALE GENOMIC DNA]</scope>
    <source>
        <strain evidence="5 6">SLAS-1</strain>
    </source>
</reference>
<dbReference type="CDD" id="cd02516">
    <property type="entry name" value="CDP-ME_synthetase"/>
    <property type="match status" value="1"/>
</dbReference>
<gene>
    <name evidence="4" type="primary">ispD</name>
    <name evidence="5" type="ORF">SAMN04488692_13213</name>
</gene>
<keyword evidence="6" id="KW-1185">Reference proteome</keyword>
<dbReference type="GO" id="GO:0050518">
    <property type="term" value="F:2-C-methyl-D-erythritol 4-phosphate cytidylyltransferase activity"/>
    <property type="evidence" value="ECO:0007669"/>
    <property type="project" value="UniProtKB-UniRule"/>
</dbReference>
<dbReference type="AlphaFoldDB" id="A0A1G9SYC8"/>
<feature type="site" description="Positions MEP for the nucleophilic attack" evidence="4">
    <location>
        <position position="159"/>
    </location>
</feature>
<dbReference type="Pfam" id="PF01128">
    <property type="entry name" value="IspD"/>
    <property type="match status" value="1"/>
</dbReference>
<dbReference type="PANTHER" id="PTHR32125">
    <property type="entry name" value="2-C-METHYL-D-ERYTHRITOL 4-PHOSPHATE CYTIDYLYLTRANSFERASE, CHLOROPLASTIC"/>
    <property type="match status" value="1"/>
</dbReference>
<evidence type="ECO:0000256" key="2">
    <source>
        <dbReference type="ARBA" id="ARBA00022695"/>
    </source>
</evidence>
<organism evidence="5 6">
    <name type="scientific">Halarsenatibacter silvermanii</name>
    <dbReference type="NCBI Taxonomy" id="321763"/>
    <lineage>
        <taxon>Bacteria</taxon>
        <taxon>Bacillati</taxon>
        <taxon>Bacillota</taxon>
        <taxon>Clostridia</taxon>
        <taxon>Halanaerobiales</taxon>
        <taxon>Halarsenatibacteraceae</taxon>
        <taxon>Halarsenatibacter</taxon>
    </lineage>
</organism>
<dbReference type="InterPro" id="IPR029044">
    <property type="entry name" value="Nucleotide-diphossugar_trans"/>
</dbReference>
<dbReference type="UniPathway" id="UPA00056">
    <property type="reaction ID" value="UER00093"/>
</dbReference>
<dbReference type="SUPFAM" id="SSF53448">
    <property type="entry name" value="Nucleotide-diphospho-sugar transferases"/>
    <property type="match status" value="1"/>
</dbReference>
<dbReference type="Proteomes" id="UP000199476">
    <property type="component" value="Unassembled WGS sequence"/>
</dbReference>
<comment type="function">
    <text evidence="4">Catalyzes the formation of 4-diphosphocytidyl-2-C-methyl-D-erythritol from CTP and 2-C-methyl-D-erythritol 4-phosphate (MEP).</text>
</comment>
<dbReference type="InterPro" id="IPR001228">
    <property type="entry name" value="IspD"/>
</dbReference>
<proteinExistence type="inferred from homology"/>
<protein>
    <recommendedName>
        <fullName evidence="4">2-C-methyl-D-erythritol 4-phosphate cytidylyltransferase</fullName>
        <ecNumber evidence="4">2.7.7.60</ecNumber>
    </recommendedName>
    <alternativeName>
        <fullName evidence="4">4-diphosphocytidyl-2C-methyl-D-erythritol synthase</fullName>
    </alternativeName>
    <alternativeName>
        <fullName evidence="4">MEP cytidylyltransferase</fullName>
        <shortName evidence="4">MCT</shortName>
    </alternativeName>
</protein>
<evidence type="ECO:0000313" key="6">
    <source>
        <dbReference type="Proteomes" id="UP000199476"/>
    </source>
</evidence>
<accession>A0A1G9SYC8</accession>
<dbReference type="HAMAP" id="MF_00108">
    <property type="entry name" value="IspD"/>
    <property type="match status" value="1"/>
</dbReference>
<dbReference type="FunFam" id="3.90.550.10:FF:000003">
    <property type="entry name" value="2-C-methyl-D-erythritol 4-phosphate cytidylyltransferase"/>
    <property type="match status" value="1"/>
</dbReference>
<name>A0A1G9SYC8_9FIRM</name>
<keyword evidence="3 4" id="KW-0414">Isoprene biosynthesis</keyword>
<comment type="similarity">
    <text evidence="4">Belongs to the IspD/TarI cytidylyltransferase family. IspD subfamily.</text>
</comment>
<comment type="catalytic activity">
    <reaction evidence="4">
        <text>2-C-methyl-D-erythritol 4-phosphate + CTP + H(+) = 4-CDP-2-C-methyl-D-erythritol + diphosphate</text>
        <dbReference type="Rhea" id="RHEA:13429"/>
        <dbReference type="ChEBI" id="CHEBI:15378"/>
        <dbReference type="ChEBI" id="CHEBI:33019"/>
        <dbReference type="ChEBI" id="CHEBI:37563"/>
        <dbReference type="ChEBI" id="CHEBI:57823"/>
        <dbReference type="ChEBI" id="CHEBI:58262"/>
        <dbReference type="EC" id="2.7.7.60"/>
    </reaction>
</comment>
<dbReference type="InterPro" id="IPR034683">
    <property type="entry name" value="IspD/TarI"/>
</dbReference>
<dbReference type="Gene3D" id="3.90.550.10">
    <property type="entry name" value="Spore Coat Polysaccharide Biosynthesis Protein SpsA, Chain A"/>
    <property type="match status" value="1"/>
</dbReference>
<sequence>MMSSALIVAAAGEGRRMKKEIRKQYLPLRGKPLLARTLSGFAGWCDKFSRIIVVIPPGDEDYFEEGIIPQIPAGLEKRIEMAAGGTSRQESVNRGLKRLNDDIDYVFIHDGARPFFSEELMEGLFEAVRRWGAATAATPVKDTIKQKNNKGLVENTLDRDKLVAVQTPQAFSCDLIKTAHRRAAGKKFPDDASLVEEMGREVRIVRGNFDNIKLTTPLDLKLAEAILAGRQGEDFEWRADS</sequence>
<dbReference type="STRING" id="321763.SAMN04488692_13213"/>
<dbReference type="GO" id="GO:0019288">
    <property type="term" value="P:isopentenyl diphosphate biosynthetic process, methylerythritol 4-phosphate pathway"/>
    <property type="evidence" value="ECO:0007669"/>
    <property type="project" value="UniProtKB-UniRule"/>
</dbReference>
<evidence type="ECO:0000256" key="1">
    <source>
        <dbReference type="ARBA" id="ARBA00022679"/>
    </source>
</evidence>
<feature type="site" description="Transition state stabilizer" evidence="4">
    <location>
        <position position="23"/>
    </location>
</feature>
<evidence type="ECO:0000256" key="3">
    <source>
        <dbReference type="ARBA" id="ARBA00023229"/>
    </source>
</evidence>
<feature type="site" description="Transition state stabilizer" evidence="4">
    <location>
        <position position="16"/>
    </location>
</feature>
<dbReference type="EMBL" id="FNGO01000032">
    <property type="protein sequence ID" value="SDM40317.1"/>
    <property type="molecule type" value="Genomic_DNA"/>
</dbReference>
<comment type="pathway">
    <text evidence="4">Isoprenoid biosynthesis; isopentenyl diphosphate biosynthesis via DXP pathway; isopentenyl diphosphate from 1-deoxy-D-xylulose 5-phosphate: step 2/6.</text>
</comment>
<dbReference type="PANTHER" id="PTHR32125:SF4">
    <property type="entry name" value="2-C-METHYL-D-ERYTHRITOL 4-PHOSPHATE CYTIDYLYLTRANSFERASE, CHLOROPLASTIC"/>
    <property type="match status" value="1"/>
</dbReference>
<dbReference type="EC" id="2.7.7.60" evidence="4"/>